<protein>
    <submittedName>
        <fullName evidence="1">Uncharacterized protein</fullName>
    </submittedName>
</protein>
<organism evidence="1 2">
    <name type="scientific">Rufibacter quisquiliarum</name>
    <dbReference type="NCBI Taxonomy" id="1549639"/>
    <lineage>
        <taxon>Bacteria</taxon>
        <taxon>Pseudomonadati</taxon>
        <taxon>Bacteroidota</taxon>
        <taxon>Cytophagia</taxon>
        <taxon>Cytophagales</taxon>
        <taxon>Hymenobacteraceae</taxon>
        <taxon>Rufibacter</taxon>
    </lineage>
</organism>
<sequence length="110" mass="12351">MDSVTLNNLNSSFKVDDKHGHTTLHISSLVFGSHQEGQALPLLRLHVIDQDELGLYSSLIPALRLGDNPVVHVDKQFAIFNYLKVEVISLEPGMEFEVEVYFSLMQNAVE</sequence>
<name>A0A839GZP6_9BACT</name>
<evidence type="ECO:0000313" key="2">
    <source>
        <dbReference type="Proteomes" id="UP000563094"/>
    </source>
</evidence>
<evidence type="ECO:0000313" key="1">
    <source>
        <dbReference type="EMBL" id="MBA9079151.1"/>
    </source>
</evidence>
<comment type="caution">
    <text evidence="1">The sequence shown here is derived from an EMBL/GenBank/DDBJ whole genome shotgun (WGS) entry which is preliminary data.</text>
</comment>
<dbReference type="EMBL" id="JACJIQ010000018">
    <property type="protein sequence ID" value="MBA9079151.1"/>
    <property type="molecule type" value="Genomic_DNA"/>
</dbReference>
<dbReference type="Proteomes" id="UP000563094">
    <property type="component" value="Unassembled WGS sequence"/>
</dbReference>
<dbReference type="AlphaFoldDB" id="A0A839GZP6"/>
<accession>A0A839GZP6</accession>
<dbReference type="RefSeq" id="WP_066833891.1">
    <property type="nucleotide sequence ID" value="NZ_JACJIQ010000018.1"/>
</dbReference>
<gene>
    <name evidence="1" type="ORF">FHS90_003886</name>
</gene>
<reference evidence="1 2" key="1">
    <citation type="submission" date="2020-08" db="EMBL/GenBank/DDBJ databases">
        <title>Genomic Encyclopedia of Type Strains, Phase IV (KMG-IV): sequencing the most valuable type-strain genomes for metagenomic binning, comparative biology and taxonomic classification.</title>
        <authorList>
            <person name="Goeker M."/>
        </authorList>
    </citation>
    <scope>NUCLEOTIDE SEQUENCE [LARGE SCALE GENOMIC DNA]</scope>
    <source>
        <strain evidence="1 2">DSM 29854</strain>
    </source>
</reference>
<keyword evidence="2" id="KW-1185">Reference proteome</keyword>
<proteinExistence type="predicted"/>